<name>A0ABW3Q0S3_9BACL</name>
<sequence>MIPVNHELNSDRKSDVRMIGEGSSSGGAFRKIRIMGQGRLDGEASCQTFRCTGDSSILGQLSASSFKLLGNMHIEGGLSGDSASMLGELRVDGTLQVRLMKLIGAMRVGQHLRGEKLKCAGQLEIQGDSTAEQIRIRGVIMAGGAVNAEHIRIKLNGPSHASELCGAQIDVQQAFLSWFPSFRSRRISRTLTVDLIEGDNIRLEHVEAKVVRGRRVTIGPGCQIGLVEYTEKYKEHHTAKVGESVRQ</sequence>
<accession>A0ABW3Q0S3</accession>
<organism evidence="2 3">
    <name type="scientific">Paenibacillus provencensis</name>
    <dbReference type="NCBI Taxonomy" id="441151"/>
    <lineage>
        <taxon>Bacteria</taxon>
        <taxon>Bacillati</taxon>
        <taxon>Bacillota</taxon>
        <taxon>Bacilli</taxon>
        <taxon>Bacillales</taxon>
        <taxon>Paenibacillaceae</taxon>
        <taxon>Paenibacillus</taxon>
    </lineage>
</organism>
<protein>
    <recommendedName>
        <fullName evidence="4">Polymer-forming cytoskeletal protein</fullName>
    </recommendedName>
</protein>
<dbReference type="RefSeq" id="WP_251582837.1">
    <property type="nucleotide sequence ID" value="NZ_JBHTKX010000002.1"/>
</dbReference>
<evidence type="ECO:0000313" key="2">
    <source>
        <dbReference type="EMBL" id="MFD1130156.1"/>
    </source>
</evidence>
<evidence type="ECO:0008006" key="4">
    <source>
        <dbReference type="Google" id="ProtNLM"/>
    </source>
</evidence>
<proteinExistence type="predicted"/>
<dbReference type="EMBL" id="JBHTKX010000002">
    <property type="protein sequence ID" value="MFD1130156.1"/>
    <property type="molecule type" value="Genomic_DNA"/>
</dbReference>
<keyword evidence="3" id="KW-1185">Reference proteome</keyword>
<reference evidence="3" key="1">
    <citation type="journal article" date="2019" name="Int. J. Syst. Evol. Microbiol.">
        <title>The Global Catalogue of Microorganisms (GCM) 10K type strain sequencing project: providing services to taxonomists for standard genome sequencing and annotation.</title>
        <authorList>
            <consortium name="The Broad Institute Genomics Platform"/>
            <consortium name="The Broad Institute Genome Sequencing Center for Infectious Disease"/>
            <person name="Wu L."/>
            <person name="Ma J."/>
        </authorList>
    </citation>
    <scope>NUCLEOTIDE SEQUENCE [LARGE SCALE GENOMIC DNA]</scope>
    <source>
        <strain evidence="3">CCUG 53519</strain>
    </source>
</reference>
<gene>
    <name evidence="2" type="ORF">ACFQ3J_18485</name>
</gene>
<evidence type="ECO:0000313" key="3">
    <source>
        <dbReference type="Proteomes" id="UP001597169"/>
    </source>
</evidence>
<evidence type="ECO:0000256" key="1">
    <source>
        <dbReference type="SAM" id="MobiDB-lite"/>
    </source>
</evidence>
<dbReference type="Proteomes" id="UP001597169">
    <property type="component" value="Unassembled WGS sequence"/>
</dbReference>
<comment type="caution">
    <text evidence="2">The sequence shown here is derived from an EMBL/GenBank/DDBJ whole genome shotgun (WGS) entry which is preliminary data.</text>
</comment>
<feature type="compositionally biased region" description="Basic and acidic residues" evidence="1">
    <location>
        <begin position="8"/>
        <end position="18"/>
    </location>
</feature>
<feature type="region of interest" description="Disordered" evidence="1">
    <location>
        <begin position="1"/>
        <end position="22"/>
    </location>
</feature>